<sequence>MAEERHGQDDVWDVVVVGSGFGGSVVACRAAQREKRVLVLERGRWYRPGEFPRTPLQMATNTWDPEAGLFGLFQLWSFRRMDAVVASGVGGGSLIYANVAMRMPEEWFARQHRDWPLTYADLDEHYGTVEKMLGVQALPEHLDHRVPKAAAFVRAARRAGLEPRRVPLAVSFPGPDQPLGEDVEDGENVHGVRRRTCRLCGECDLGCNEGAKNTLDLTYLSAATSRSLRQPATIRELCEVRRVTPVGDGYEVGYVEHAPDDRMAGRVGDDRGPRARTVRARKVVLAAGALGSTWLLLTNHAALPALSPALGRRFSGNGDALGFLAADRESAVDSAGGPVITHVARAGDHLVEDGGHPVFASWVATAAQPGLHRQGVRILAARVRARLAGRPDSDVSAEVARVLATARTARSTLPVLAMGLDPTTGTMRLGRHGQLRIDWPHDEGYLRGVWATLDRIADAMGWRFRKGLSDWLSRGITAHPLGGVPMGRDRWDGVVDSYGEVYGHPGLFVADGSVVPGPIGANPSLTIAALAERFATKITED</sequence>
<evidence type="ECO:0000256" key="7">
    <source>
        <dbReference type="ARBA" id="ARBA00023098"/>
    </source>
</evidence>
<dbReference type="Pfam" id="PF00732">
    <property type="entry name" value="GMC_oxred_N"/>
    <property type="match status" value="1"/>
</dbReference>
<dbReference type="InterPro" id="IPR007867">
    <property type="entry name" value="GMC_OxRtase_C"/>
</dbReference>
<evidence type="ECO:0000256" key="15">
    <source>
        <dbReference type="ARBA" id="ARBA00049778"/>
    </source>
</evidence>
<organism evidence="18 19">
    <name type="scientific">Pseudonocardia humida</name>
    <dbReference type="NCBI Taxonomy" id="2800819"/>
    <lineage>
        <taxon>Bacteria</taxon>
        <taxon>Bacillati</taxon>
        <taxon>Actinomycetota</taxon>
        <taxon>Actinomycetes</taxon>
        <taxon>Pseudonocardiales</taxon>
        <taxon>Pseudonocardiaceae</taxon>
        <taxon>Pseudonocardia</taxon>
    </lineage>
</organism>
<keyword evidence="4" id="KW-0285">Flavoprotein</keyword>
<comment type="similarity">
    <text evidence="2">Belongs to the GMC oxidoreductase family.</text>
</comment>
<name>A0ABT1A611_9PSEU</name>
<feature type="domain" description="Glucose-methanol-choline oxidoreductase N-terminal" evidence="16">
    <location>
        <begin position="196"/>
        <end position="297"/>
    </location>
</feature>
<evidence type="ECO:0000256" key="12">
    <source>
        <dbReference type="ARBA" id="ARBA00049645"/>
    </source>
</evidence>
<keyword evidence="8" id="KW-1207">Sterol metabolism</keyword>
<dbReference type="PANTHER" id="PTHR47470">
    <property type="entry name" value="CHOLESTEROL OXIDASE"/>
    <property type="match status" value="1"/>
</dbReference>
<evidence type="ECO:0000256" key="6">
    <source>
        <dbReference type="ARBA" id="ARBA00023002"/>
    </source>
</evidence>
<keyword evidence="3" id="KW-0153">Cholesterol metabolism</keyword>
<evidence type="ECO:0000256" key="9">
    <source>
        <dbReference type="ARBA" id="ARBA00023221"/>
    </source>
</evidence>
<keyword evidence="7" id="KW-0443">Lipid metabolism</keyword>
<comment type="pathway">
    <text evidence="12">Steroid metabolism; cholesterol degradation.</text>
</comment>
<dbReference type="Pfam" id="PF05199">
    <property type="entry name" value="GMC_oxred_C"/>
    <property type="match status" value="1"/>
</dbReference>
<accession>A0ABT1A611</accession>
<evidence type="ECO:0000259" key="16">
    <source>
        <dbReference type="Pfam" id="PF00732"/>
    </source>
</evidence>
<evidence type="ECO:0000256" key="4">
    <source>
        <dbReference type="ARBA" id="ARBA00022630"/>
    </source>
</evidence>
<protein>
    <recommendedName>
        <fullName evidence="14">Cholesterol oxidase</fullName>
        <ecNumber evidence="13">1.1.3.6</ecNumber>
        <ecNumber evidence="11">5.3.3.1</ecNumber>
    </recommendedName>
    <alternativeName>
        <fullName evidence="15">Cholesterol isomerase</fullName>
    </alternativeName>
</protein>
<keyword evidence="9" id="KW-0753">Steroid metabolism</keyword>
<evidence type="ECO:0000313" key="18">
    <source>
        <dbReference type="EMBL" id="MCO1658415.1"/>
    </source>
</evidence>
<reference evidence="18" key="1">
    <citation type="submission" date="2021-04" db="EMBL/GenBank/DDBJ databases">
        <title>Pseudonocardia sp. nov., isolated from sandy soil of mangrove forest.</title>
        <authorList>
            <person name="Zan Z."/>
            <person name="Huang R."/>
            <person name="Liu W."/>
        </authorList>
    </citation>
    <scope>NUCLEOTIDE SEQUENCE</scope>
    <source>
        <strain evidence="18">S2-4</strain>
    </source>
</reference>
<dbReference type="PANTHER" id="PTHR47470:SF1">
    <property type="entry name" value="FAD-DEPENDENT OXIDOREDUCTASE 2 FAD BINDING DOMAIN-CONTAINING PROTEIN"/>
    <property type="match status" value="1"/>
</dbReference>
<evidence type="ECO:0000256" key="13">
    <source>
        <dbReference type="ARBA" id="ARBA00049723"/>
    </source>
</evidence>
<dbReference type="Gene3D" id="3.50.50.60">
    <property type="entry name" value="FAD/NAD(P)-binding domain"/>
    <property type="match status" value="3"/>
</dbReference>
<evidence type="ECO:0000256" key="11">
    <source>
        <dbReference type="ARBA" id="ARBA00038856"/>
    </source>
</evidence>
<dbReference type="SUPFAM" id="SSF51905">
    <property type="entry name" value="FAD/NAD(P)-binding domain"/>
    <property type="match status" value="1"/>
</dbReference>
<dbReference type="InterPro" id="IPR052542">
    <property type="entry name" value="Cholesterol_Oxidase"/>
</dbReference>
<evidence type="ECO:0000259" key="17">
    <source>
        <dbReference type="Pfam" id="PF05199"/>
    </source>
</evidence>
<dbReference type="PROSITE" id="PS51257">
    <property type="entry name" value="PROKAR_LIPOPROTEIN"/>
    <property type="match status" value="1"/>
</dbReference>
<dbReference type="EMBL" id="JAGSOV010000054">
    <property type="protein sequence ID" value="MCO1658415.1"/>
    <property type="molecule type" value="Genomic_DNA"/>
</dbReference>
<comment type="cofactor">
    <cofactor evidence="1">
        <name>FAD</name>
        <dbReference type="ChEBI" id="CHEBI:57692"/>
    </cofactor>
</comment>
<dbReference type="InterPro" id="IPR036188">
    <property type="entry name" value="FAD/NAD-bd_sf"/>
</dbReference>
<evidence type="ECO:0000256" key="2">
    <source>
        <dbReference type="ARBA" id="ARBA00010790"/>
    </source>
</evidence>
<dbReference type="Proteomes" id="UP001165283">
    <property type="component" value="Unassembled WGS sequence"/>
</dbReference>
<evidence type="ECO:0000256" key="10">
    <source>
        <dbReference type="ARBA" id="ARBA00023235"/>
    </source>
</evidence>
<dbReference type="RefSeq" id="WP_252442346.1">
    <property type="nucleotide sequence ID" value="NZ_JAGSOV010000054.1"/>
</dbReference>
<proteinExistence type="inferred from homology"/>
<dbReference type="EC" id="5.3.3.1" evidence="11"/>
<evidence type="ECO:0000256" key="14">
    <source>
        <dbReference type="ARBA" id="ARBA00049744"/>
    </source>
</evidence>
<keyword evidence="19" id="KW-1185">Reference proteome</keyword>
<keyword evidence="5" id="KW-0274">FAD</keyword>
<evidence type="ECO:0000256" key="8">
    <source>
        <dbReference type="ARBA" id="ARBA00023166"/>
    </source>
</evidence>
<comment type="caution">
    <text evidence="18">The sequence shown here is derived from an EMBL/GenBank/DDBJ whole genome shotgun (WGS) entry which is preliminary data.</text>
</comment>
<keyword evidence="6" id="KW-0560">Oxidoreductase</keyword>
<evidence type="ECO:0000256" key="1">
    <source>
        <dbReference type="ARBA" id="ARBA00001974"/>
    </source>
</evidence>
<evidence type="ECO:0000256" key="5">
    <source>
        <dbReference type="ARBA" id="ARBA00022827"/>
    </source>
</evidence>
<feature type="domain" description="Glucose-methanol-choline oxidoreductase C-terminal" evidence="17">
    <location>
        <begin position="477"/>
        <end position="531"/>
    </location>
</feature>
<dbReference type="InterPro" id="IPR000172">
    <property type="entry name" value="GMC_OxRdtase_N"/>
</dbReference>
<gene>
    <name evidence="18" type="ORF">KDL28_25445</name>
</gene>
<dbReference type="Pfam" id="PF13450">
    <property type="entry name" value="NAD_binding_8"/>
    <property type="match status" value="1"/>
</dbReference>
<evidence type="ECO:0000256" key="3">
    <source>
        <dbReference type="ARBA" id="ARBA00022548"/>
    </source>
</evidence>
<keyword evidence="10" id="KW-0413">Isomerase</keyword>
<dbReference type="EC" id="1.1.3.6" evidence="13"/>
<evidence type="ECO:0000313" key="19">
    <source>
        <dbReference type="Proteomes" id="UP001165283"/>
    </source>
</evidence>